<dbReference type="PANTHER" id="PTHR48016">
    <property type="entry name" value="MAP KINASE KINASE KINASE SSK2-RELATED-RELATED"/>
    <property type="match status" value="1"/>
</dbReference>
<evidence type="ECO:0000313" key="11">
    <source>
        <dbReference type="Proteomes" id="UP000719412"/>
    </source>
</evidence>
<keyword evidence="3" id="KW-0808">Transferase</keyword>
<dbReference type="GO" id="GO:0000165">
    <property type="term" value="P:MAPK cascade"/>
    <property type="evidence" value="ECO:0007669"/>
    <property type="project" value="InterPro"/>
</dbReference>
<evidence type="ECO:0000259" key="9">
    <source>
        <dbReference type="PROSITE" id="PS50011"/>
    </source>
</evidence>
<dbReference type="PROSITE" id="PS50011">
    <property type="entry name" value="PROTEIN_KINASE_DOM"/>
    <property type="match status" value="1"/>
</dbReference>
<feature type="compositionally biased region" description="Polar residues" evidence="8">
    <location>
        <begin position="229"/>
        <end position="248"/>
    </location>
</feature>
<organism evidence="10 11">
    <name type="scientific">Tenebrio molitor</name>
    <name type="common">Yellow mealworm beetle</name>
    <dbReference type="NCBI Taxonomy" id="7067"/>
    <lineage>
        <taxon>Eukaryota</taxon>
        <taxon>Metazoa</taxon>
        <taxon>Ecdysozoa</taxon>
        <taxon>Arthropoda</taxon>
        <taxon>Hexapoda</taxon>
        <taxon>Insecta</taxon>
        <taxon>Pterygota</taxon>
        <taxon>Neoptera</taxon>
        <taxon>Endopterygota</taxon>
        <taxon>Coleoptera</taxon>
        <taxon>Polyphaga</taxon>
        <taxon>Cucujiformia</taxon>
        <taxon>Tenebrionidae</taxon>
        <taxon>Tenebrio</taxon>
    </lineage>
</organism>
<keyword evidence="2" id="KW-0723">Serine/threonine-protein kinase</keyword>
<evidence type="ECO:0000256" key="5">
    <source>
        <dbReference type="ARBA" id="ARBA00022777"/>
    </source>
</evidence>
<keyword evidence="4 7" id="KW-0547">Nucleotide-binding</keyword>
<comment type="similarity">
    <text evidence="1">Belongs to the protein kinase superfamily. STE Ser/Thr protein kinase family. MAP kinase kinase kinase subfamily.</text>
</comment>
<dbReference type="InterPro" id="IPR000719">
    <property type="entry name" value="Prot_kinase_dom"/>
</dbReference>
<dbReference type="SUPFAM" id="SSF56112">
    <property type="entry name" value="Protein kinase-like (PK-like)"/>
    <property type="match status" value="1"/>
</dbReference>
<dbReference type="Proteomes" id="UP000719412">
    <property type="component" value="Unassembled WGS sequence"/>
</dbReference>
<evidence type="ECO:0000256" key="2">
    <source>
        <dbReference type="ARBA" id="ARBA00022527"/>
    </source>
</evidence>
<keyword evidence="5" id="KW-0418">Kinase</keyword>
<dbReference type="InterPro" id="IPR050538">
    <property type="entry name" value="MAP_kinase_kinase_kinase"/>
</dbReference>
<dbReference type="Pfam" id="PF00069">
    <property type="entry name" value="Pkinase"/>
    <property type="match status" value="1"/>
</dbReference>
<dbReference type="InterPro" id="IPR011009">
    <property type="entry name" value="Kinase-like_dom_sf"/>
</dbReference>
<evidence type="ECO:0000256" key="8">
    <source>
        <dbReference type="SAM" id="MobiDB-lite"/>
    </source>
</evidence>
<feature type="domain" description="Protein kinase" evidence="9">
    <location>
        <begin position="323"/>
        <end position="508"/>
    </location>
</feature>
<dbReference type="SMART" id="SM00220">
    <property type="entry name" value="S_TKc"/>
    <property type="match status" value="1"/>
</dbReference>
<dbReference type="PROSITE" id="PS00108">
    <property type="entry name" value="PROTEIN_KINASE_ST"/>
    <property type="match status" value="1"/>
</dbReference>
<dbReference type="InterPro" id="IPR045801">
    <property type="entry name" value="MEKK4_N"/>
</dbReference>
<feature type="region of interest" description="Disordered" evidence="8">
    <location>
        <begin position="191"/>
        <end position="249"/>
    </location>
</feature>
<keyword evidence="6 7" id="KW-0067">ATP-binding</keyword>
<dbReference type="EMBL" id="JABDTM020025160">
    <property type="protein sequence ID" value="KAH0813564.1"/>
    <property type="molecule type" value="Genomic_DNA"/>
</dbReference>
<feature type="binding site" evidence="7">
    <location>
        <position position="352"/>
    </location>
    <ligand>
        <name>ATP</name>
        <dbReference type="ChEBI" id="CHEBI:30616"/>
    </ligand>
</feature>
<evidence type="ECO:0000256" key="3">
    <source>
        <dbReference type="ARBA" id="ARBA00022679"/>
    </source>
</evidence>
<dbReference type="AlphaFoldDB" id="A0A8J6L8K6"/>
<evidence type="ECO:0000256" key="7">
    <source>
        <dbReference type="PROSITE-ProRule" id="PRU10141"/>
    </source>
</evidence>
<dbReference type="Gene3D" id="1.10.510.10">
    <property type="entry name" value="Transferase(Phosphotransferase) domain 1"/>
    <property type="match status" value="1"/>
</dbReference>
<dbReference type="PANTHER" id="PTHR48016:SF32">
    <property type="entry name" value="MITOGEN-ACTIVATED PROTEIN KINASE KINASE KINASE 4"/>
    <property type="match status" value="1"/>
</dbReference>
<gene>
    <name evidence="10" type="ORF">GEV33_009227</name>
</gene>
<reference evidence="10" key="2">
    <citation type="submission" date="2021-08" db="EMBL/GenBank/DDBJ databases">
        <authorList>
            <person name="Eriksson T."/>
        </authorList>
    </citation>
    <scope>NUCLEOTIDE SEQUENCE</scope>
    <source>
        <strain evidence="10">Stoneville</strain>
        <tissue evidence="10">Whole head</tissue>
    </source>
</reference>
<proteinExistence type="inferred from homology"/>
<keyword evidence="11" id="KW-1185">Reference proteome</keyword>
<dbReference type="Pfam" id="PF19431">
    <property type="entry name" value="MEKK4_N"/>
    <property type="match status" value="1"/>
</dbReference>
<dbReference type="GO" id="GO:0004674">
    <property type="term" value="F:protein serine/threonine kinase activity"/>
    <property type="evidence" value="ECO:0007669"/>
    <property type="project" value="UniProtKB-KW"/>
</dbReference>
<dbReference type="InterPro" id="IPR008271">
    <property type="entry name" value="Ser/Thr_kinase_AS"/>
</dbReference>
<evidence type="ECO:0000256" key="6">
    <source>
        <dbReference type="ARBA" id="ARBA00022840"/>
    </source>
</evidence>
<protein>
    <recommendedName>
        <fullName evidence="9">Protein kinase domain-containing protein</fullName>
    </recommendedName>
</protein>
<evidence type="ECO:0000256" key="4">
    <source>
        <dbReference type="ARBA" id="ARBA00022741"/>
    </source>
</evidence>
<reference evidence="10" key="1">
    <citation type="journal article" date="2020" name="J Insects Food Feed">
        <title>The yellow mealworm (Tenebrio molitor) genome: a resource for the emerging insects as food and feed industry.</title>
        <authorList>
            <person name="Eriksson T."/>
            <person name="Andere A."/>
            <person name="Kelstrup H."/>
            <person name="Emery V."/>
            <person name="Picard C."/>
        </authorList>
    </citation>
    <scope>NUCLEOTIDE SEQUENCE</scope>
    <source>
        <strain evidence="10">Stoneville</strain>
        <tissue evidence="10">Whole head</tissue>
    </source>
</reference>
<dbReference type="PROSITE" id="PS00107">
    <property type="entry name" value="PROTEIN_KINASE_ATP"/>
    <property type="match status" value="1"/>
</dbReference>
<name>A0A8J6L8K6_TENMO</name>
<sequence>MSKSRQTLFVICRELQSLCKEEREMSIKTIAFCKTVFKHEMPKDSRTDLIHAVISLKCSIPDAIGRIQTEFDQVSLDSFEEIERTSLVNRTREVLMQGYRFGFEFYKEMSESMPSGGREKLSRSMVHFANLWMKFVTERCERGRGMRPRWAYQGLEFLLTVCDPRNTNHLTEEEFEDLKRNMDECISHVIGTTAPSTPESGFYSASPRTSVEHIRARSRGSSPSPRPTYKSQRSNNRKTSMEQGSPLTDSLDAITFNSSIVRKDEGSERLTRKQARLESIENLETYLDEKLRKQQLIGKLVSCSSGVEKIHIKRRLREVTFTWQRGIKIGQGRFGKVYTAVNNKTGEMMAVKELPLQHNDTHTIKRVGEEMKILEGIVHRNLVRYYGVEVHKDEMLIFMEFCAEGTLESLVAASENGLPELLIRRYTFQLVSGVAVLHDHGIVHRDIKTANIFLTDNGNCLKIGDFGCAAKIKSHSTMPGELQGFVGTQGTIVHGARSVHEEYERRSW</sequence>
<evidence type="ECO:0000313" key="10">
    <source>
        <dbReference type="EMBL" id="KAH0813564.1"/>
    </source>
</evidence>
<comment type="caution">
    <text evidence="10">The sequence shown here is derived from an EMBL/GenBank/DDBJ whole genome shotgun (WGS) entry which is preliminary data.</text>
</comment>
<accession>A0A8J6L8K6</accession>
<dbReference type="InterPro" id="IPR017441">
    <property type="entry name" value="Protein_kinase_ATP_BS"/>
</dbReference>
<dbReference type="GO" id="GO:0005524">
    <property type="term" value="F:ATP binding"/>
    <property type="evidence" value="ECO:0007669"/>
    <property type="project" value="UniProtKB-UniRule"/>
</dbReference>
<evidence type="ECO:0000256" key="1">
    <source>
        <dbReference type="ARBA" id="ARBA00006529"/>
    </source>
</evidence>